<evidence type="ECO:0000259" key="8">
    <source>
        <dbReference type="PROSITE" id="PS50035"/>
    </source>
</evidence>
<dbReference type="Proteomes" id="UP000061569">
    <property type="component" value="Chromosome"/>
</dbReference>
<name>A0A0S2DGN7_LYSEN</name>
<dbReference type="Gene3D" id="3.30.870.10">
    <property type="entry name" value="Endonuclease Chain A"/>
    <property type="match status" value="2"/>
</dbReference>
<evidence type="ECO:0000256" key="1">
    <source>
        <dbReference type="ARBA" id="ARBA00000798"/>
    </source>
</evidence>
<evidence type="ECO:0000256" key="6">
    <source>
        <dbReference type="ARBA" id="ARBA00023098"/>
    </source>
</evidence>
<feature type="transmembrane region" description="Helical" evidence="7">
    <location>
        <begin position="26"/>
        <end position="44"/>
    </location>
</feature>
<evidence type="ECO:0000313" key="10">
    <source>
        <dbReference type="Proteomes" id="UP000061569"/>
    </source>
</evidence>
<dbReference type="InterPro" id="IPR025202">
    <property type="entry name" value="PLD-like_dom"/>
</dbReference>
<comment type="catalytic activity">
    <reaction evidence="1">
        <text>a 1,2-diacyl-sn-glycero-3-phosphocholine + H2O = a 1,2-diacyl-sn-glycero-3-phosphate + choline + H(+)</text>
        <dbReference type="Rhea" id="RHEA:14445"/>
        <dbReference type="ChEBI" id="CHEBI:15354"/>
        <dbReference type="ChEBI" id="CHEBI:15377"/>
        <dbReference type="ChEBI" id="CHEBI:15378"/>
        <dbReference type="ChEBI" id="CHEBI:57643"/>
        <dbReference type="ChEBI" id="CHEBI:58608"/>
        <dbReference type="EC" id="3.1.4.4"/>
    </reaction>
</comment>
<dbReference type="STRING" id="69.GLE_2073"/>
<evidence type="ECO:0000256" key="7">
    <source>
        <dbReference type="SAM" id="Phobius"/>
    </source>
</evidence>
<accession>A0A0S2DGN7</accession>
<dbReference type="SUPFAM" id="SSF56024">
    <property type="entry name" value="Phospholipase D/nuclease"/>
    <property type="match status" value="2"/>
</dbReference>
<dbReference type="AlphaFoldDB" id="A0A0S2DGN7"/>
<dbReference type="EMBL" id="CP013140">
    <property type="protein sequence ID" value="ALN57423.1"/>
    <property type="molecule type" value="Genomic_DNA"/>
</dbReference>
<dbReference type="InterPro" id="IPR001736">
    <property type="entry name" value="PLipase_D/transphosphatidylase"/>
</dbReference>
<keyword evidence="7" id="KW-0812">Transmembrane</keyword>
<dbReference type="Pfam" id="PF13091">
    <property type="entry name" value="PLDc_2"/>
    <property type="match status" value="1"/>
</dbReference>
<dbReference type="GO" id="GO:0016042">
    <property type="term" value="P:lipid catabolic process"/>
    <property type="evidence" value="ECO:0007669"/>
    <property type="project" value="UniProtKB-KW"/>
</dbReference>
<comment type="similarity">
    <text evidence="2">Belongs to the phospholipase D family.</text>
</comment>
<dbReference type="PANTHER" id="PTHR43856:SF1">
    <property type="entry name" value="MITOCHONDRIAL CARDIOLIPIN HYDROLASE"/>
    <property type="match status" value="1"/>
</dbReference>
<dbReference type="GO" id="GO:0004630">
    <property type="term" value="F:phospholipase D activity"/>
    <property type="evidence" value="ECO:0007669"/>
    <property type="project" value="UniProtKB-EC"/>
</dbReference>
<keyword evidence="7" id="KW-0472">Membrane</keyword>
<dbReference type="GO" id="GO:0006793">
    <property type="term" value="P:phosphorus metabolic process"/>
    <property type="evidence" value="ECO:0007669"/>
    <property type="project" value="UniProtKB-ARBA"/>
</dbReference>
<dbReference type="PATRIC" id="fig|69.6.peg.2038"/>
<dbReference type="PANTHER" id="PTHR43856">
    <property type="entry name" value="CARDIOLIPIN HYDROLASE"/>
    <property type="match status" value="1"/>
</dbReference>
<keyword evidence="6" id="KW-0443">Lipid metabolism</keyword>
<keyword evidence="7" id="KW-1133">Transmembrane helix</keyword>
<keyword evidence="4" id="KW-0378">Hydrolase</keyword>
<dbReference type="InterPro" id="IPR051406">
    <property type="entry name" value="PLD_domain"/>
</dbReference>
<organism evidence="9 10">
    <name type="scientific">Lysobacter enzymogenes</name>
    <dbReference type="NCBI Taxonomy" id="69"/>
    <lineage>
        <taxon>Bacteria</taxon>
        <taxon>Pseudomonadati</taxon>
        <taxon>Pseudomonadota</taxon>
        <taxon>Gammaproteobacteria</taxon>
        <taxon>Lysobacterales</taxon>
        <taxon>Lysobacteraceae</taxon>
        <taxon>Lysobacter</taxon>
    </lineage>
</organism>
<gene>
    <name evidence="9" type="ORF">GLE_2073</name>
</gene>
<dbReference type="EC" id="3.1.4.4" evidence="3"/>
<dbReference type="KEGG" id="lez:GLE_2073"/>
<proteinExistence type="inferred from homology"/>
<evidence type="ECO:0000256" key="4">
    <source>
        <dbReference type="ARBA" id="ARBA00022801"/>
    </source>
</evidence>
<evidence type="ECO:0000313" key="9">
    <source>
        <dbReference type="EMBL" id="ALN57423.1"/>
    </source>
</evidence>
<keyword evidence="5" id="KW-0442">Lipid degradation</keyword>
<reference evidence="9 10" key="1">
    <citation type="submission" date="2015-11" db="EMBL/GenBank/DDBJ databases">
        <title>Genome sequences of Lysobacter enzymogenes strain C3 and Lysobacter antibioticus ATCC 29479.</title>
        <authorList>
            <person name="Kobayashi D.Y."/>
        </authorList>
    </citation>
    <scope>NUCLEOTIDE SEQUENCE [LARGE SCALE GENOMIC DNA]</scope>
    <source>
        <strain evidence="9 10">C3</strain>
    </source>
</reference>
<dbReference type="GO" id="GO:0016891">
    <property type="term" value="F:RNA endonuclease activity producing 5'-phosphomonoesters, hydrolytic mechanism"/>
    <property type="evidence" value="ECO:0007669"/>
    <property type="project" value="TreeGrafter"/>
</dbReference>
<evidence type="ECO:0000256" key="2">
    <source>
        <dbReference type="ARBA" id="ARBA00008664"/>
    </source>
</evidence>
<feature type="domain" description="PLD phosphodiesterase" evidence="8">
    <location>
        <begin position="225"/>
        <end position="255"/>
    </location>
</feature>
<dbReference type="PROSITE" id="PS50035">
    <property type="entry name" value="PLD"/>
    <property type="match status" value="1"/>
</dbReference>
<sequence>MRHAPALDNDTDPGAAPVRRPRRLRLALALFLLAWIASAVYHVYKPLPPGVGVAGPLRSAREVALLTDLTWTDAQGARHSDQQVFDEALRLIGQARRAIVADQFLFNDFGTENPGEARYRRLSQELTEALVARKRAVPGLTVVLITDPINTVYGSRVSPQLQQLRDAGVEVVITDLARLRTPNPAWSGLWQLCCRWAGSDSDGGWLPNPLGPGKVGLRSWLALLNLNANHRKTLIVDQGEDWTALVASANPHDASSLHGNVALRFSGAAALDLLASERAVAALSGAAWPRALPASVPRESIVDSTSAPRVQVLTEGRIRDALLAAVDGARGGDRLDIAVFYFSHRRLVDAVTAAHKRGVAVRVLLDPNEDAFGRKKNGVPNRQVAAELVAAGVPLRWCDTHGEQCHAKLLLRHGADGKIELIAGSANYTRRNLDDYNLESSARVVALDDAPVARQARTYFERSWSNSDGRIFSADYAKYADDSALRKVWYRIAEASGLSSF</sequence>
<dbReference type="CDD" id="cd09129">
    <property type="entry name" value="PLDc_unchar2_1"/>
    <property type="match status" value="1"/>
</dbReference>
<evidence type="ECO:0000256" key="3">
    <source>
        <dbReference type="ARBA" id="ARBA00012027"/>
    </source>
</evidence>
<dbReference type="CDD" id="cd09130">
    <property type="entry name" value="PLDc_unchar2_2"/>
    <property type="match status" value="1"/>
</dbReference>
<protein>
    <recommendedName>
        <fullName evidence="3">phospholipase D</fullName>
        <ecNumber evidence="3">3.1.4.4</ecNumber>
    </recommendedName>
</protein>
<dbReference type="OrthoDB" id="92272at2"/>
<evidence type="ECO:0000256" key="5">
    <source>
        <dbReference type="ARBA" id="ARBA00022963"/>
    </source>
</evidence>